<dbReference type="PANTHER" id="PTHR42815">
    <property type="entry name" value="FAD-BINDING, PUTATIVE (AFU_ORTHOLOGUE AFUA_6G07600)-RELATED"/>
    <property type="match status" value="1"/>
</dbReference>
<dbReference type="InterPro" id="IPR039261">
    <property type="entry name" value="FNR_nucleotide-bd"/>
</dbReference>
<gene>
    <name evidence="3" type="ORF">O4H49_09470</name>
</gene>
<dbReference type="SUPFAM" id="SSF52343">
    <property type="entry name" value="Ferredoxin reductase-like, C-terminal NADP-linked domain"/>
    <property type="match status" value="1"/>
</dbReference>
<dbReference type="SUPFAM" id="SSF54292">
    <property type="entry name" value="2Fe-2S ferredoxin-like"/>
    <property type="match status" value="1"/>
</dbReference>
<dbReference type="InterPro" id="IPR012675">
    <property type="entry name" value="Beta-grasp_dom_sf"/>
</dbReference>
<comment type="caution">
    <text evidence="3">The sequence shown here is derived from an EMBL/GenBank/DDBJ whole genome shotgun (WGS) entry which is preliminary data.</text>
</comment>
<protein>
    <submittedName>
        <fullName evidence="3">Pyridoxamine 5'-phosphate oxidase family protein</fullName>
    </submittedName>
</protein>
<feature type="domain" description="FAD-binding FR-type" evidence="2">
    <location>
        <begin position="341"/>
        <end position="455"/>
    </location>
</feature>
<dbReference type="InterPro" id="IPR017927">
    <property type="entry name" value="FAD-bd_FR_type"/>
</dbReference>
<dbReference type="PROSITE" id="PS00197">
    <property type="entry name" value="2FE2S_FER_1"/>
    <property type="match status" value="1"/>
</dbReference>
<dbReference type="InterPro" id="IPR006058">
    <property type="entry name" value="2Fe2S_fd_BS"/>
</dbReference>
<dbReference type="Proteomes" id="UP001069802">
    <property type="component" value="Unassembled WGS sequence"/>
</dbReference>
<dbReference type="CDD" id="cd06184">
    <property type="entry name" value="flavohem_like_fad_nad_binding"/>
    <property type="match status" value="1"/>
</dbReference>
<proteinExistence type="predicted"/>
<dbReference type="Gene3D" id="2.40.30.10">
    <property type="entry name" value="Translation factors"/>
    <property type="match status" value="1"/>
</dbReference>
<evidence type="ECO:0000259" key="2">
    <source>
        <dbReference type="PROSITE" id="PS51384"/>
    </source>
</evidence>
<keyword evidence="4" id="KW-1185">Reference proteome</keyword>
<dbReference type="Pfam" id="PF00175">
    <property type="entry name" value="NAD_binding_1"/>
    <property type="match status" value="1"/>
</dbReference>
<dbReference type="PROSITE" id="PS51085">
    <property type="entry name" value="2FE2S_FER_2"/>
    <property type="match status" value="1"/>
</dbReference>
<evidence type="ECO:0000313" key="3">
    <source>
        <dbReference type="EMBL" id="MCZ4281005.1"/>
    </source>
</evidence>
<dbReference type="PANTHER" id="PTHR42815:SF2">
    <property type="entry name" value="FAD-BINDING, PUTATIVE (AFU_ORTHOLOGUE AFUA_6G07600)-RELATED"/>
    <property type="match status" value="1"/>
</dbReference>
<dbReference type="SUPFAM" id="SSF63380">
    <property type="entry name" value="Riboflavin synthase domain-like"/>
    <property type="match status" value="1"/>
</dbReference>
<evidence type="ECO:0000259" key="1">
    <source>
        <dbReference type="PROSITE" id="PS51085"/>
    </source>
</evidence>
<dbReference type="RefSeq" id="WP_269423190.1">
    <property type="nucleotide sequence ID" value="NZ_JAPWGY010000003.1"/>
</dbReference>
<organism evidence="3 4">
    <name type="scientific">Kiloniella laminariae</name>
    <dbReference type="NCBI Taxonomy" id="454162"/>
    <lineage>
        <taxon>Bacteria</taxon>
        <taxon>Pseudomonadati</taxon>
        <taxon>Pseudomonadota</taxon>
        <taxon>Alphaproteobacteria</taxon>
        <taxon>Rhodospirillales</taxon>
        <taxon>Kiloniellaceae</taxon>
        <taxon>Kiloniella</taxon>
    </lineage>
</organism>
<dbReference type="EMBL" id="JAPWGY010000003">
    <property type="protein sequence ID" value="MCZ4281005.1"/>
    <property type="molecule type" value="Genomic_DNA"/>
</dbReference>
<dbReference type="InterPro" id="IPR008333">
    <property type="entry name" value="Cbr1-like_FAD-bd_dom"/>
</dbReference>
<reference evidence="3" key="1">
    <citation type="submission" date="2022-12" db="EMBL/GenBank/DDBJ databases">
        <title>Bacterial isolates from different developmental stages of Nematostella vectensis.</title>
        <authorList>
            <person name="Fraune S."/>
        </authorList>
    </citation>
    <scope>NUCLEOTIDE SEQUENCE</scope>
    <source>
        <strain evidence="3">G21630-S1</strain>
    </source>
</reference>
<dbReference type="InterPro" id="IPR001433">
    <property type="entry name" value="OxRdtase_FAD/NAD-bd"/>
</dbReference>
<feature type="domain" description="2Fe-2S ferredoxin-type" evidence="1">
    <location>
        <begin position="620"/>
        <end position="707"/>
    </location>
</feature>
<dbReference type="InterPro" id="IPR017938">
    <property type="entry name" value="Riboflavin_synthase-like_b-brl"/>
</dbReference>
<dbReference type="SUPFAM" id="SSF50475">
    <property type="entry name" value="FMN-binding split barrel"/>
    <property type="match status" value="1"/>
</dbReference>
<accession>A0ABT4LIR5</accession>
<dbReference type="Gene3D" id="3.10.20.30">
    <property type="match status" value="1"/>
</dbReference>
<sequence length="707" mass="78585">MAEFFDPDTTPFHAGEIAVQQRVGVLEAVHSYAPRMVRDFLPDQHRLFYAQLSQLVIGSLDRQGRPWVSMVVGQPGFVSSPDRNSLAINPTLLSGDPLAENLGPDIPLGFLGIEFHTRRRNRLAGKVTAWDASGAFSVRVDQAFGNCPQYIQARHNNFEHHPDEQNTVAGKVRHRGELDAEARRIVSQADTFFIASAYIKDGEDQRQGVDASHRGGKPGFLKVVNNRTLLFPDFPGNRHFNTIGNIELYPKVGLLVPAFDRGDMLYLTGSAEIIWEGPEVAAFRGAERLVRITIDETVLAEKSLPMRWSLDNYSPYLEATGDWETADQIIRADHGSSDNRDSWRPYRVSEIEPESETVSSFSLVPDNPGQSLPFYTAGQHLPIRVSLEKEGSGRNGPEATGVRRNYTLSNAYDGRQYRLTVKREKAGRVSKFLHDQLKPGDIIEAQAPRGNFVLDEESQRPVVLLSVGVGITPMIAMLEAFLKEQTVTRNDRQLYFIHGNEKPGQQPFLDYLTGLGQIFGQLNLHLCYVRPEPGDVMDDKTSFHGRIDKASLQRFLPLGAYDFYLCGPADFMQQTQKILLELGVHQDRIRSEFFDFPAVLETGRSFSLQEFSPDHVAKTLKVRFARADIEVQWSQEQGTLLDLAEAAGLEPDFSCRSGTCGSCATKVRCGSVQHRQGISAPADGEALICSAVPAAVSDSNSVLVLDL</sequence>
<dbReference type="InterPro" id="IPR012349">
    <property type="entry name" value="Split_barrel_FMN-bd"/>
</dbReference>
<dbReference type="Gene3D" id="2.30.110.10">
    <property type="entry name" value="Electron Transport, Fmn-binding Protein, Chain A"/>
    <property type="match status" value="1"/>
</dbReference>
<name>A0ABT4LIR5_9PROT</name>
<evidence type="ECO:0000313" key="4">
    <source>
        <dbReference type="Proteomes" id="UP001069802"/>
    </source>
</evidence>
<dbReference type="Pfam" id="PF00111">
    <property type="entry name" value="Fer2"/>
    <property type="match status" value="1"/>
</dbReference>
<dbReference type="CDD" id="cd00207">
    <property type="entry name" value="fer2"/>
    <property type="match status" value="1"/>
</dbReference>
<dbReference type="InterPro" id="IPR001041">
    <property type="entry name" value="2Fe-2S_ferredoxin-type"/>
</dbReference>
<dbReference type="Gene3D" id="3.40.50.80">
    <property type="entry name" value="Nucleotide-binding domain of ferredoxin-NADP reductase (FNR) module"/>
    <property type="match status" value="1"/>
</dbReference>
<dbReference type="PROSITE" id="PS51384">
    <property type="entry name" value="FAD_FR"/>
    <property type="match status" value="1"/>
</dbReference>
<dbReference type="InterPro" id="IPR036010">
    <property type="entry name" value="2Fe-2S_ferredoxin-like_sf"/>
</dbReference>
<dbReference type="Pfam" id="PF00970">
    <property type="entry name" value="FAD_binding_6"/>
    <property type="match status" value="1"/>
</dbReference>